<dbReference type="EMBL" id="JAATIQ010000547">
    <property type="protein sequence ID" value="KAF4351786.1"/>
    <property type="molecule type" value="Genomic_DNA"/>
</dbReference>
<reference evidence="1 2" key="1">
    <citation type="journal article" date="2020" name="bioRxiv">
        <title>Sequence and annotation of 42 cannabis genomes reveals extensive copy number variation in cannabinoid synthesis and pathogen resistance genes.</title>
        <authorList>
            <person name="Mckernan K.J."/>
            <person name="Helbert Y."/>
            <person name="Kane L.T."/>
            <person name="Ebling H."/>
            <person name="Zhang L."/>
            <person name="Liu B."/>
            <person name="Eaton Z."/>
            <person name="Mclaughlin S."/>
            <person name="Kingan S."/>
            <person name="Baybayan P."/>
            <person name="Concepcion G."/>
            <person name="Jordan M."/>
            <person name="Riva A."/>
            <person name="Barbazuk W."/>
            <person name="Harkins T."/>
        </authorList>
    </citation>
    <scope>NUCLEOTIDE SEQUENCE [LARGE SCALE GENOMIC DNA]</scope>
    <source>
        <strain evidence="2">cv. Jamaican Lion 4</strain>
        <tissue evidence="1">Leaf</tissue>
    </source>
</reference>
<name>A0A7J6E0E8_CANSA</name>
<comment type="caution">
    <text evidence="1">The sequence shown here is derived from an EMBL/GenBank/DDBJ whole genome shotgun (WGS) entry which is preliminary data.</text>
</comment>
<keyword evidence="2" id="KW-1185">Reference proteome</keyword>
<dbReference type="AlphaFoldDB" id="A0A7J6E0E8"/>
<dbReference type="Proteomes" id="UP000583929">
    <property type="component" value="Unassembled WGS sequence"/>
</dbReference>
<proteinExistence type="predicted"/>
<accession>A0A7J6E0E8</accession>
<evidence type="ECO:0000313" key="2">
    <source>
        <dbReference type="Proteomes" id="UP000583929"/>
    </source>
</evidence>
<evidence type="ECO:0000313" key="1">
    <source>
        <dbReference type="EMBL" id="KAF4351786.1"/>
    </source>
</evidence>
<gene>
    <name evidence="1" type="ORF">G4B88_030147</name>
</gene>
<organism evidence="1 2">
    <name type="scientific">Cannabis sativa</name>
    <name type="common">Hemp</name>
    <name type="synonym">Marijuana</name>
    <dbReference type="NCBI Taxonomy" id="3483"/>
    <lineage>
        <taxon>Eukaryota</taxon>
        <taxon>Viridiplantae</taxon>
        <taxon>Streptophyta</taxon>
        <taxon>Embryophyta</taxon>
        <taxon>Tracheophyta</taxon>
        <taxon>Spermatophyta</taxon>
        <taxon>Magnoliopsida</taxon>
        <taxon>eudicotyledons</taxon>
        <taxon>Gunneridae</taxon>
        <taxon>Pentapetalae</taxon>
        <taxon>rosids</taxon>
        <taxon>fabids</taxon>
        <taxon>Rosales</taxon>
        <taxon>Cannabaceae</taxon>
        <taxon>Cannabis</taxon>
    </lineage>
</organism>
<sequence>MHMDELLLFLNINANSENALVDEPSSPSAFIALSLSSFIHFPISIPSSQLFSITTFTTLEISSRPTMRNATCKPSTSITAFIFCSAKSGQTINGTPFTMLSRIELQPQWVRNPPVESWAST</sequence>
<protein>
    <submittedName>
        <fullName evidence="1">Uncharacterized protein</fullName>
    </submittedName>
</protein>